<feature type="region of interest" description="Disordered" evidence="1">
    <location>
        <begin position="760"/>
        <end position="794"/>
    </location>
</feature>
<feature type="compositionally biased region" description="Polar residues" evidence="1">
    <location>
        <begin position="811"/>
        <end position="832"/>
    </location>
</feature>
<evidence type="ECO:0000256" key="1">
    <source>
        <dbReference type="SAM" id="MobiDB-lite"/>
    </source>
</evidence>
<feature type="region of interest" description="Disordered" evidence="1">
    <location>
        <begin position="92"/>
        <end position="119"/>
    </location>
</feature>
<keyword evidence="3" id="KW-1185">Reference proteome</keyword>
<dbReference type="Proteomes" id="UP000006319">
    <property type="component" value="Chromosome 6"/>
</dbReference>
<feature type="compositionally biased region" description="Acidic residues" evidence="1">
    <location>
        <begin position="926"/>
        <end position="943"/>
    </location>
</feature>
<organism evidence="2 3">
    <name type="scientific">Plasmodium cynomolgi (strain B)</name>
    <dbReference type="NCBI Taxonomy" id="1120755"/>
    <lineage>
        <taxon>Eukaryota</taxon>
        <taxon>Sar</taxon>
        <taxon>Alveolata</taxon>
        <taxon>Apicomplexa</taxon>
        <taxon>Aconoidasida</taxon>
        <taxon>Haemosporida</taxon>
        <taxon>Plasmodiidae</taxon>
        <taxon>Plasmodium</taxon>
        <taxon>Plasmodium (Plasmodium)</taxon>
    </lineage>
</organism>
<dbReference type="RefSeq" id="XP_004221349.1">
    <property type="nucleotide sequence ID" value="XM_004221301.1"/>
</dbReference>
<dbReference type="VEuPathDB" id="PlasmoDB:PCYB_061340"/>
<feature type="compositionally biased region" description="Basic and acidic residues" evidence="1">
    <location>
        <begin position="760"/>
        <end position="772"/>
    </location>
</feature>
<feature type="region of interest" description="Disordered" evidence="1">
    <location>
        <begin position="140"/>
        <end position="166"/>
    </location>
</feature>
<proteinExistence type="predicted"/>
<dbReference type="AlphaFoldDB" id="K6V8C6"/>
<dbReference type="OrthoDB" id="377381at2759"/>
<dbReference type="eggNOG" id="ENOG502QY0G">
    <property type="taxonomic scope" value="Eukaryota"/>
</dbReference>
<dbReference type="KEGG" id="pcy:PCYB_061340"/>
<feature type="compositionally biased region" description="Acidic residues" evidence="1">
    <location>
        <begin position="573"/>
        <end position="588"/>
    </location>
</feature>
<dbReference type="GeneID" id="14691873"/>
<feature type="compositionally biased region" description="Polar residues" evidence="1">
    <location>
        <begin position="878"/>
        <end position="889"/>
    </location>
</feature>
<feature type="compositionally biased region" description="Basic residues" evidence="1">
    <location>
        <begin position="18"/>
        <end position="31"/>
    </location>
</feature>
<feature type="region of interest" description="Disordered" evidence="1">
    <location>
        <begin position="1"/>
        <end position="49"/>
    </location>
</feature>
<dbReference type="EMBL" id="DF157098">
    <property type="protein sequence ID" value="GAB65402.1"/>
    <property type="molecule type" value="Genomic_DNA"/>
</dbReference>
<feature type="region of interest" description="Disordered" evidence="1">
    <location>
        <begin position="811"/>
        <end position="943"/>
    </location>
</feature>
<name>K6V8C6_PLACD</name>
<gene>
    <name evidence="2" type="ORF">PCYB_061340</name>
</gene>
<reference evidence="2 3" key="1">
    <citation type="journal article" date="2012" name="Nat. Genet.">
        <title>Plasmodium cynomolgi genome sequences provide insight into Plasmodium vivax and the monkey malaria clade.</title>
        <authorList>
            <person name="Tachibana S."/>
            <person name="Sullivan S.A."/>
            <person name="Kawai S."/>
            <person name="Nakamura S."/>
            <person name="Kim H.R."/>
            <person name="Goto N."/>
            <person name="Arisue N."/>
            <person name="Palacpac N.M.Q."/>
            <person name="Honma H."/>
            <person name="Yagi M."/>
            <person name="Tougan T."/>
            <person name="Katakai Y."/>
            <person name="Kaneko O."/>
            <person name="Mita T."/>
            <person name="Kita K."/>
            <person name="Yasutomi Y."/>
            <person name="Sutton P.L."/>
            <person name="Shakhbatyan R."/>
            <person name="Horii T."/>
            <person name="Yasunaga T."/>
            <person name="Barnwell J.W."/>
            <person name="Escalante A.A."/>
            <person name="Carlton J.M."/>
            <person name="Tanabe K."/>
        </authorList>
    </citation>
    <scope>NUCLEOTIDE SEQUENCE [LARGE SCALE GENOMIC DNA]</scope>
    <source>
        <strain evidence="2 3">B</strain>
    </source>
</reference>
<sequence>MSNLERLKQRLEESLEKHKNRLLKTRHKKAKGLIDGKATKSTNYTGEESKKIDTAKNEITNSGRVKRVTTERNKNSEIYDVNNLKGRLIERSGSPKAPQVRGKKESNIMPSGPLKDKLYWKGNSSRRVIRESRGTYFVGGKTNRDVAKGGGPDPSEANHAVGEEEERAFEERALEERTLEEHSREEGDFDGVSKEIRDNLNDLFRHFINCKINNLYVINGDRGKLPRGEFAEEGRGVMMIPGVGASEEVQEGVIGEVVGEKNEMGAAFPDDDEVGCENHARGEAVEGLYSRLCHVKGSQSNVNGEGDAYGVSRKGDTSKETQLIGANIGRGGKNATMVAEGKEKNASMMTDGKEKNATMMADGKEKNASIMANGRVTPSSESVGADIESGRYNSTFVKLMQIKKKIKKKIKKFEDEGKGLLCTDERTVCNSDASNEERDLPIRDLSTFTDGNVSSAKGFNHWGVVRVDSSVASAASTNQEASSTGESIELFTTQKNIFVCNYYTKNSRRKEQAKCYICSFPIRNSEEEFVLKKKKKDSHVGRMEKGEVYKQKGEAYKQKECTSKRSLRKAGDEDGDEARDEAGDEAGDEAEADLLYRRNRCEVSHPAQGEGVAPRDVDRFSEAYNTWVYKERISASAEREGASIGSGIGIVNERTRDRKPKTIYWKISEGDTFNFPVEGGCGEVPQVRAVLQVRPAERHQKFGTEGGINRSRAASNGAFLKKVLRMKIEAMRREKGNRREEAESRKVMPPVSLAQIEHNAHNVPNEERDRLSEYGQRGRGTPGEAKQMNSGGGEGWVRDELSVQMGGTLSRGTLNGSALNMGTPNMGTLNRGTHNRGPLNRGTLNRGPLNRGPLSSDPPSRVERDAPREMAPPVGSPHVQSCSVRSVSTLERIPSSGNTHRKYSPRSGLTRKAPARLRRVCPDGVDKEEEEDDDKDDDADDDDDYKAEVQRFNESYYCNLKRIKSDDVYPNSEEPISTSEKRSLMEAYLQDLRRKKEEDRKGIDYKLRYNIEFFKFAQLICQDKNFCSNYLGQMGSNMVANGDDIDRIAFSIVKLFNSR</sequence>
<evidence type="ECO:0000313" key="3">
    <source>
        <dbReference type="Proteomes" id="UP000006319"/>
    </source>
</evidence>
<protein>
    <submittedName>
        <fullName evidence="2">Uncharacterized protein</fullName>
    </submittedName>
</protein>
<dbReference type="OMA" id="TWVYKER"/>
<feature type="region of interest" description="Disordered" evidence="1">
    <location>
        <begin position="560"/>
        <end position="588"/>
    </location>
</feature>
<accession>K6V8C6</accession>
<feature type="compositionally biased region" description="Basic and acidic residues" evidence="1">
    <location>
        <begin position="1"/>
        <end position="17"/>
    </location>
</feature>
<evidence type="ECO:0000313" key="2">
    <source>
        <dbReference type="EMBL" id="GAB65402.1"/>
    </source>
</evidence>